<gene>
    <name evidence="2" type="ORF">Ddye_018104</name>
</gene>
<dbReference type="InterPro" id="IPR044730">
    <property type="entry name" value="RNase_H-like_dom_plant"/>
</dbReference>
<dbReference type="Proteomes" id="UP001280121">
    <property type="component" value="Unassembled WGS sequence"/>
</dbReference>
<name>A0AAD9U9X3_9ROSI</name>
<feature type="domain" description="RNase H type-1" evidence="1">
    <location>
        <begin position="348"/>
        <end position="481"/>
    </location>
</feature>
<dbReference type="SUPFAM" id="SSF53098">
    <property type="entry name" value="Ribonuclease H-like"/>
    <property type="match status" value="1"/>
</dbReference>
<sequence>MGFGLKWRHWIRCCISTPSLSVLINGSPTEEFLVERGLRQGDPLSPFLFNIVVQSLSCCLEKASVLNLIRGASLGGVLPKTLRDIRGVFFWGDGVEKRKLHAVDWETVCKSKRKGGLGIGRILDKNKGLLAKWVWRIGKKLGTLWRKVICAKYGVQPSNLLWNWNVPSSASPFAKAVSSLFHEESLSAKILAEGLKVVVGNGDRWLFRESLLCRFKKRGAINEFGLWQGEEWVWNVKLRRAVFDWESVQWKSFILTLNTTSVRRVWVKLFSAVVWTIWEATNQVIFRDKHADSVYYVDLVRFRVAWWFKHLGKGSSESITLILENLKNCCVDVNLSKPLKRSSWVPPLNEALKFNVDGAARIEEGRVGIGGILRNSKGVALCSFSAFIGKSDAISVELWAIHNACYLCLMKASFFGRNIQIVSDSRIAVAWVNDKDFGNLKLVQTIYDIRSMLKALSSTSIIYMPRYSNFLADSLAKRGCSLDGGIVDWCE</sequence>
<reference evidence="2" key="1">
    <citation type="journal article" date="2023" name="Plant J.">
        <title>Genome sequences and population genomics provide insights into the demographic history, inbreeding, and mutation load of two 'living fossil' tree species of Dipteronia.</title>
        <authorList>
            <person name="Feng Y."/>
            <person name="Comes H.P."/>
            <person name="Chen J."/>
            <person name="Zhu S."/>
            <person name="Lu R."/>
            <person name="Zhang X."/>
            <person name="Li P."/>
            <person name="Qiu J."/>
            <person name="Olsen K.M."/>
            <person name="Qiu Y."/>
        </authorList>
    </citation>
    <scope>NUCLEOTIDE SEQUENCE</scope>
    <source>
        <strain evidence="2">KIB01</strain>
    </source>
</reference>
<comment type="caution">
    <text evidence="2">The sequence shown here is derived from an EMBL/GenBank/DDBJ whole genome shotgun (WGS) entry which is preliminary data.</text>
</comment>
<dbReference type="Pfam" id="PF13456">
    <property type="entry name" value="RVT_3"/>
    <property type="match status" value="1"/>
</dbReference>
<evidence type="ECO:0000259" key="1">
    <source>
        <dbReference type="PROSITE" id="PS50879"/>
    </source>
</evidence>
<dbReference type="Gene3D" id="3.30.420.10">
    <property type="entry name" value="Ribonuclease H-like superfamily/Ribonuclease H"/>
    <property type="match status" value="1"/>
</dbReference>
<dbReference type="GO" id="GO:0003676">
    <property type="term" value="F:nucleic acid binding"/>
    <property type="evidence" value="ECO:0007669"/>
    <property type="project" value="InterPro"/>
</dbReference>
<keyword evidence="3" id="KW-1185">Reference proteome</keyword>
<evidence type="ECO:0000313" key="3">
    <source>
        <dbReference type="Proteomes" id="UP001280121"/>
    </source>
</evidence>
<evidence type="ECO:0000313" key="2">
    <source>
        <dbReference type="EMBL" id="KAK2650615.1"/>
    </source>
</evidence>
<dbReference type="PROSITE" id="PS50879">
    <property type="entry name" value="RNASE_H_1"/>
    <property type="match status" value="1"/>
</dbReference>
<protein>
    <recommendedName>
        <fullName evidence="1">RNase H type-1 domain-containing protein</fullName>
    </recommendedName>
</protein>
<proteinExistence type="predicted"/>
<dbReference type="PANTHER" id="PTHR47723:SF22">
    <property type="entry name" value="RNASE H TYPE-1 DOMAIN-CONTAINING PROTEIN"/>
    <property type="match status" value="1"/>
</dbReference>
<dbReference type="InterPro" id="IPR053151">
    <property type="entry name" value="RNase_H-like"/>
</dbReference>
<dbReference type="InterPro" id="IPR002156">
    <property type="entry name" value="RNaseH_domain"/>
</dbReference>
<dbReference type="GO" id="GO:0004523">
    <property type="term" value="F:RNA-DNA hybrid ribonuclease activity"/>
    <property type="evidence" value="ECO:0007669"/>
    <property type="project" value="InterPro"/>
</dbReference>
<dbReference type="InterPro" id="IPR036397">
    <property type="entry name" value="RNaseH_sf"/>
</dbReference>
<accession>A0AAD9U9X3</accession>
<dbReference type="CDD" id="cd06222">
    <property type="entry name" value="RNase_H_like"/>
    <property type="match status" value="1"/>
</dbReference>
<organism evidence="2 3">
    <name type="scientific">Dipteronia dyeriana</name>
    <dbReference type="NCBI Taxonomy" id="168575"/>
    <lineage>
        <taxon>Eukaryota</taxon>
        <taxon>Viridiplantae</taxon>
        <taxon>Streptophyta</taxon>
        <taxon>Embryophyta</taxon>
        <taxon>Tracheophyta</taxon>
        <taxon>Spermatophyta</taxon>
        <taxon>Magnoliopsida</taxon>
        <taxon>eudicotyledons</taxon>
        <taxon>Gunneridae</taxon>
        <taxon>Pentapetalae</taxon>
        <taxon>rosids</taxon>
        <taxon>malvids</taxon>
        <taxon>Sapindales</taxon>
        <taxon>Sapindaceae</taxon>
        <taxon>Hippocastanoideae</taxon>
        <taxon>Acereae</taxon>
        <taxon>Dipteronia</taxon>
    </lineage>
</organism>
<dbReference type="AlphaFoldDB" id="A0AAD9U9X3"/>
<dbReference type="EMBL" id="JANJYI010000005">
    <property type="protein sequence ID" value="KAK2650615.1"/>
    <property type="molecule type" value="Genomic_DNA"/>
</dbReference>
<dbReference type="InterPro" id="IPR012337">
    <property type="entry name" value="RNaseH-like_sf"/>
</dbReference>
<dbReference type="PANTHER" id="PTHR47723">
    <property type="entry name" value="OS05G0353850 PROTEIN"/>
    <property type="match status" value="1"/>
</dbReference>